<name>A0A6I5KZW3_9FLAO</name>
<accession>A0A6I5KZW3</accession>
<dbReference type="AlphaFoldDB" id="A0A6I5KZW3"/>
<protein>
    <submittedName>
        <fullName evidence="1">Uncharacterized protein</fullName>
    </submittedName>
</protein>
<keyword evidence="2" id="KW-1185">Reference proteome</keyword>
<organism evidence="1 2">
    <name type="scientific">Flagellimonas sediminis</name>
    <dbReference type="NCBI Taxonomy" id="2696468"/>
    <lineage>
        <taxon>Bacteria</taxon>
        <taxon>Pseudomonadati</taxon>
        <taxon>Bacteroidota</taxon>
        <taxon>Flavobacteriia</taxon>
        <taxon>Flavobacteriales</taxon>
        <taxon>Flavobacteriaceae</taxon>
        <taxon>Flagellimonas</taxon>
    </lineage>
</organism>
<dbReference type="RefSeq" id="WP_163636613.1">
    <property type="nucleotide sequence ID" value="NZ_JAAAMI010000018.1"/>
</dbReference>
<gene>
    <name evidence="1" type="ORF">GTK07_18915</name>
</gene>
<evidence type="ECO:0000313" key="2">
    <source>
        <dbReference type="Proteomes" id="UP000468707"/>
    </source>
</evidence>
<proteinExistence type="predicted"/>
<evidence type="ECO:0000313" key="1">
    <source>
        <dbReference type="EMBL" id="NDV45399.1"/>
    </source>
</evidence>
<comment type="caution">
    <text evidence="1">The sequence shown here is derived from an EMBL/GenBank/DDBJ whole genome shotgun (WGS) entry which is preliminary data.</text>
</comment>
<reference evidence="1 2" key="1">
    <citation type="submission" date="2020-01" db="EMBL/GenBank/DDBJ databases">
        <title>Muricauda sediminis sp.nov. 40Bstr401.</title>
        <authorList>
            <person name="Xue Z."/>
            <person name="Zhu S."/>
            <person name="Ren N."/>
            <person name="Chen T."/>
            <person name="Chen X."/>
            <person name="Chen J."/>
            <person name="Yang J."/>
        </authorList>
    </citation>
    <scope>NUCLEOTIDE SEQUENCE [LARGE SCALE GENOMIC DNA]</scope>
    <source>
        <strain evidence="1 2">40Bstr401</strain>
    </source>
</reference>
<dbReference type="Proteomes" id="UP000468707">
    <property type="component" value="Unassembled WGS sequence"/>
</dbReference>
<sequence length="225" mass="25513">MKKYLLLTLCIINLRSEFPTGNSCNQLSLVSGGHFPLEKSATNHTQDRCSAFDTTIRQIQYLIVNRFMKKNFILIVISILLSNCSNDDDNGIDCQLFDPAFPSLYIKLVDSNGNNLIENGTVNPEEITLQNGLGFRFNPPNEFANPDSEIREFDNTIELFIPNESTFQYVIKLNDTETVTLDFLAELTKIPCNITYYTPTGVVYNTQNLELREGSSLEFITDIEL</sequence>
<dbReference type="EMBL" id="JAAAMI010000018">
    <property type="protein sequence ID" value="NDV45399.1"/>
    <property type="molecule type" value="Genomic_DNA"/>
</dbReference>